<name>A0A0D2FCB6_9EURO</name>
<keyword evidence="3" id="KW-1185">Reference proteome</keyword>
<dbReference type="HOGENOM" id="CLU_050444_0_0_1"/>
<dbReference type="EMBL" id="KN846960">
    <property type="protein sequence ID" value="KIW65638.1"/>
    <property type="molecule type" value="Genomic_DNA"/>
</dbReference>
<dbReference type="PANTHER" id="PTHR37948:SF1">
    <property type="entry name" value="BLL5189 PROTEIN"/>
    <property type="match status" value="1"/>
</dbReference>
<dbReference type="Proteomes" id="UP000054266">
    <property type="component" value="Unassembled WGS sequence"/>
</dbReference>
<proteinExistence type="predicted"/>
<sequence length="339" mass="39280">MAPAMDFEAQRLRNLEHKQRLLAELNLDYGTARRDQQTDSTEDEPKAKRRRLDGSTVEQRVSSRTSARIATRGIRISYKEENHSGNTGHRARTKNQKDLEPRGASRVQSQRPRPKATSPPLPTHLASLIQHYTSWTSSAAPPTLDPRTNTYHFASHPSFRPNKSPLSILLQGAFGGTYFSPWRSRSLSVTLEDDYLATLPPDWLAQLQPPEKYITSPTYNPELNRHGWEDAGWINFQHDARGWFEWYIRFWLGRRLDDGEGERQAGRWLRCVGPKGRWKRMLLKKYVEMGVRSVFDDEDGDDDAEEERKVSPVIHQTCLHWGYQVTQEDLDEAWQEKRA</sequence>
<gene>
    <name evidence="2" type="ORF">PV04_07880</name>
</gene>
<dbReference type="PANTHER" id="PTHR37948">
    <property type="entry name" value="ZGC:113208"/>
    <property type="match status" value="1"/>
</dbReference>
<feature type="compositionally biased region" description="Polar residues" evidence="1">
    <location>
        <begin position="56"/>
        <end position="68"/>
    </location>
</feature>
<organism evidence="2 3">
    <name type="scientific">Phialophora macrospora</name>
    <dbReference type="NCBI Taxonomy" id="1851006"/>
    <lineage>
        <taxon>Eukaryota</taxon>
        <taxon>Fungi</taxon>
        <taxon>Dikarya</taxon>
        <taxon>Ascomycota</taxon>
        <taxon>Pezizomycotina</taxon>
        <taxon>Eurotiomycetes</taxon>
        <taxon>Chaetothyriomycetidae</taxon>
        <taxon>Chaetothyriales</taxon>
        <taxon>Herpotrichiellaceae</taxon>
        <taxon>Phialophora</taxon>
    </lineage>
</organism>
<feature type="region of interest" description="Disordered" evidence="1">
    <location>
        <begin position="28"/>
        <end position="122"/>
    </location>
</feature>
<dbReference type="STRING" id="5601.A0A0D2FCB6"/>
<accession>A0A0D2FCB6</accession>
<reference evidence="2 3" key="1">
    <citation type="submission" date="2015-01" db="EMBL/GenBank/DDBJ databases">
        <title>The Genome Sequence of Capronia semiimmersa CBS27337.</title>
        <authorList>
            <consortium name="The Broad Institute Genomics Platform"/>
            <person name="Cuomo C."/>
            <person name="de Hoog S."/>
            <person name="Gorbushina A."/>
            <person name="Stielow B."/>
            <person name="Teixiera M."/>
            <person name="Abouelleil A."/>
            <person name="Chapman S.B."/>
            <person name="Priest M."/>
            <person name="Young S.K."/>
            <person name="Wortman J."/>
            <person name="Nusbaum C."/>
            <person name="Birren B."/>
        </authorList>
    </citation>
    <scope>NUCLEOTIDE SEQUENCE [LARGE SCALE GENOMIC DNA]</scope>
    <source>
        <strain evidence="2 3">CBS 27337</strain>
    </source>
</reference>
<dbReference type="AlphaFoldDB" id="A0A0D2FCB6"/>
<evidence type="ECO:0000313" key="3">
    <source>
        <dbReference type="Proteomes" id="UP000054266"/>
    </source>
</evidence>
<evidence type="ECO:0000313" key="2">
    <source>
        <dbReference type="EMBL" id="KIW65638.1"/>
    </source>
</evidence>
<protein>
    <submittedName>
        <fullName evidence="2">Uncharacterized protein</fullName>
    </submittedName>
</protein>
<evidence type="ECO:0000256" key="1">
    <source>
        <dbReference type="SAM" id="MobiDB-lite"/>
    </source>
</evidence>